<keyword evidence="2" id="KW-1185">Reference proteome</keyword>
<evidence type="ECO:0000313" key="2">
    <source>
        <dbReference type="Proteomes" id="UP001054889"/>
    </source>
</evidence>
<proteinExistence type="predicted"/>
<dbReference type="EMBL" id="BQKI01000088">
    <property type="protein sequence ID" value="GJN35350.1"/>
    <property type="molecule type" value="Genomic_DNA"/>
</dbReference>
<comment type="caution">
    <text evidence="1">The sequence shown here is derived from an EMBL/GenBank/DDBJ whole genome shotgun (WGS) entry which is preliminary data.</text>
</comment>
<gene>
    <name evidence="1" type="primary">gb24108</name>
    <name evidence="1" type="ORF">PR202_gb24108</name>
</gene>
<sequence>MRTCTTDGELATLSKVGVCGMLAAQQHARGSGRRHVRGSGTGMRAGMCSVASERLVLGSLAAWQERGRLLATDGQLR</sequence>
<protein>
    <submittedName>
        <fullName evidence="1">Uncharacterized protein</fullName>
    </submittedName>
</protein>
<accession>A0AAV5FLL2</accession>
<reference evidence="1" key="2">
    <citation type="submission" date="2021-12" db="EMBL/GenBank/DDBJ databases">
        <title>Resequencing data analysis of finger millet.</title>
        <authorList>
            <person name="Hatakeyama M."/>
            <person name="Aluri S."/>
            <person name="Balachadran M.T."/>
            <person name="Sivarajan S.R."/>
            <person name="Poveda L."/>
            <person name="Shimizu-Inatsugi R."/>
            <person name="Schlapbach R."/>
            <person name="Sreeman S.M."/>
            <person name="Shimizu K.K."/>
        </authorList>
    </citation>
    <scope>NUCLEOTIDE SEQUENCE</scope>
</reference>
<dbReference type="Proteomes" id="UP001054889">
    <property type="component" value="Unassembled WGS sequence"/>
</dbReference>
<reference evidence="1" key="1">
    <citation type="journal article" date="2018" name="DNA Res.">
        <title>Multiple hybrid de novo genome assembly of finger millet, an orphan allotetraploid crop.</title>
        <authorList>
            <person name="Hatakeyama M."/>
            <person name="Aluri S."/>
            <person name="Balachadran M.T."/>
            <person name="Sivarajan S.R."/>
            <person name="Patrignani A."/>
            <person name="Gruter S."/>
            <person name="Poveda L."/>
            <person name="Shimizu-Inatsugi R."/>
            <person name="Baeten J."/>
            <person name="Francoijs K.J."/>
            <person name="Nataraja K.N."/>
            <person name="Reddy Y.A.N."/>
            <person name="Phadnis S."/>
            <person name="Ravikumar R.L."/>
            <person name="Schlapbach R."/>
            <person name="Sreeman S.M."/>
            <person name="Shimizu K.K."/>
        </authorList>
    </citation>
    <scope>NUCLEOTIDE SEQUENCE</scope>
</reference>
<name>A0AAV5FLL2_ELECO</name>
<dbReference type="AlphaFoldDB" id="A0AAV5FLL2"/>
<organism evidence="1 2">
    <name type="scientific">Eleusine coracana subsp. coracana</name>
    <dbReference type="NCBI Taxonomy" id="191504"/>
    <lineage>
        <taxon>Eukaryota</taxon>
        <taxon>Viridiplantae</taxon>
        <taxon>Streptophyta</taxon>
        <taxon>Embryophyta</taxon>
        <taxon>Tracheophyta</taxon>
        <taxon>Spermatophyta</taxon>
        <taxon>Magnoliopsida</taxon>
        <taxon>Liliopsida</taxon>
        <taxon>Poales</taxon>
        <taxon>Poaceae</taxon>
        <taxon>PACMAD clade</taxon>
        <taxon>Chloridoideae</taxon>
        <taxon>Cynodonteae</taxon>
        <taxon>Eleusininae</taxon>
        <taxon>Eleusine</taxon>
    </lineage>
</organism>
<evidence type="ECO:0000313" key="1">
    <source>
        <dbReference type="EMBL" id="GJN35350.1"/>
    </source>
</evidence>